<feature type="compositionally biased region" description="Low complexity" evidence="2">
    <location>
        <begin position="113"/>
        <end position="122"/>
    </location>
</feature>
<keyword evidence="1" id="KW-0175">Coiled coil</keyword>
<sequence>MKNIYQNQERENKKENKIIISSLSTENNFNYSSKDIASVIFRLFVICDYELFNAETIRILYDLIDKNPSISECNPLNLEEIDQLTLVKSKCLENFSTIEEAFIVPDTQVLPSSNVENNSSSNLTGDSSVDGPNNVNNLGQTVSLDKTYFEESLNRLRFEFETQLNQLKIQNNDPELFLTSERIREYEFKIKHLFNKKLRFEKNIAILNRHIEKNDAPSQLFHVNFPQPFLKHNEKFVLEYNQFISDSQKKIMKMAIKHLTDEINILEKDLKSFKKNLTGCVDSVDVFVADIENREIDFLKNEFLAADRKCENVKVKPYVVEKKETKVNKNYNESFNEFDKKSFNQKHGFKSRELSNFDNKVKRFNRQVNNSNSLENFPEYDNNNPRHVKNFSHFSHPKSYTNARYQDKTKSKSMSHSFSSSNEKEINSNVSNMANKNNKDDLEIFKINENVYQIGELEYNDNFILELSNILSFGSKFVPLPLYNRYSYYKNLYQSIDKCVIDFNTYLFFKKSLIQKEKLVFIENNLFFDSDENNIIFDFDLKKLSNKRNMSNLVGKIPILEESLMLRFNLLNELKYQKFDFYSNLSLKQFNVLVFFIKNKPFTIIDCDKNLGVAFISNDNNKNISLAHQNSSLTYKRLETNQLDSITNEINVCLNDLKNNKHISNQFYEKLLIKNKCNLGKFRILAKVHKDKFGIRPFINCSNQPTEKICIVIDLS</sequence>
<feature type="region of interest" description="Disordered" evidence="2">
    <location>
        <begin position="113"/>
        <end position="132"/>
    </location>
</feature>
<proteinExistence type="predicted"/>
<feature type="region of interest" description="Disordered" evidence="2">
    <location>
        <begin position="404"/>
        <end position="434"/>
    </location>
</feature>
<gene>
    <name evidence="3" type="ORF">OXX778_LOCUS17355</name>
</gene>
<feature type="compositionally biased region" description="Polar residues" evidence="2">
    <location>
        <begin position="123"/>
        <end position="132"/>
    </location>
</feature>
<accession>A0A814I8A4</accession>
<dbReference type="Proteomes" id="UP000663879">
    <property type="component" value="Unassembled WGS sequence"/>
</dbReference>
<feature type="compositionally biased region" description="Low complexity" evidence="2">
    <location>
        <begin position="412"/>
        <end position="434"/>
    </location>
</feature>
<feature type="coiled-coil region" evidence="1">
    <location>
        <begin position="249"/>
        <end position="276"/>
    </location>
</feature>
<name>A0A814I8A4_9BILA</name>
<organism evidence="3 4">
    <name type="scientific">Brachionus calyciflorus</name>
    <dbReference type="NCBI Taxonomy" id="104777"/>
    <lineage>
        <taxon>Eukaryota</taxon>
        <taxon>Metazoa</taxon>
        <taxon>Spiralia</taxon>
        <taxon>Gnathifera</taxon>
        <taxon>Rotifera</taxon>
        <taxon>Eurotatoria</taxon>
        <taxon>Monogononta</taxon>
        <taxon>Pseudotrocha</taxon>
        <taxon>Ploima</taxon>
        <taxon>Brachionidae</taxon>
        <taxon>Brachionus</taxon>
    </lineage>
</organism>
<dbReference type="AlphaFoldDB" id="A0A814I8A4"/>
<protein>
    <submittedName>
        <fullName evidence="3">Uncharacterized protein</fullName>
    </submittedName>
</protein>
<dbReference type="EMBL" id="CAJNOC010004403">
    <property type="protein sequence ID" value="CAF1020481.1"/>
    <property type="molecule type" value="Genomic_DNA"/>
</dbReference>
<evidence type="ECO:0000256" key="1">
    <source>
        <dbReference type="SAM" id="Coils"/>
    </source>
</evidence>
<reference evidence="3" key="1">
    <citation type="submission" date="2021-02" db="EMBL/GenBank/DDBJ databases">
        <authorList>
            <person name="Nowell W R."/>
        </authorList>
    </citation>
    <scope>NUCLEOTIDE SEQUENCE</scope>
    <source>
        <strain evidence="3">Ploen Becks lab</strain>
    </source>
</reference>
<comment type="caution">
    <text evidence="3">The sequence shown here is derived from an EMBL/GenBank/DDBJ whole genome shotgun (WGS) entry which is preliminary data.</text>
</comment>
<evidence type="ECO:0000256" key="2">
    <source>
        <dbReference type="SAM" id="MobiDB-lite"/>
    </source>
</evidence>
<keyword evidence="4" id="KW-1185">Reference proteome</keyword>
<evidence type="ECO:0000313" key="4">
    <source>
        <dbReference type="Proteomes" id="UP000663879"/>
    </source>
</evidence>
<evidence type="ECO:0000313" key="3">
    <source>
        <dbReference type="EMBL" id="CAF1020481.1"/>
    </source>
</evidence>